<comment type="caution">
    <text evidence="16">The sequence shown here is derived from an EMBL/GenBank/DDBJ whole genome shotgun (WGS) entry which is preliminary data.</text>
</comment>
<dbReference type="Pfam" id="PF13855">
    <property type="entry name" value="LRR_8"/>
    <property type="match status" value="1"/>
</dbReference>
<evidence type="ECO:0000256" key="9">
    <source>
        <dbReference type="ARBA" id="ARBA00022737"/>
    </source>
</evidence>
<dbReference type="Proteomes" id="UP001591681">
    <property type="component" value="Unassembled WGS sequence"/>
</dbReference>
<evidence type="ECO:0000256" key="1">
    <source>
        <dbReference type="ARBA" id="ARBA00003759"/>
    </source>
</evidence>
<proteinExistence type="inferred from homology"/>
<feature type="chain" id="PRO_5044897117" description="Mimecan" evidence="15">
    <location>
        <begin position="21"/>
        <end position="294"/>
    </location>
</feature>
<keyword evidence="8 15" id="KW-0732">Signal</keyword>
<dbReference type="PROSITE" id="PS51450">
    <property type="entry name" value="LRR"/>
    <property type="match status" value="3"/>
</dbReference>
<dbReference type="PANTHER" id="PTHR46269:SF1">
    <property type="entry name" value="MIMECAN"/>
    <property type="match status" value="1"/>
</dbReference>
<organism evidence="16 17">
    <name type="scientific">Coilia grayii</name>
    <name type="common">Gray's grenadier anchovy</name>
    <dbReference type="NCBI Taxonomy" id="363190"/>
    <lineage>
        <taxon>Eukaryota</taxon>
        <taxon>Metazoa</taxon>
        <taxon>Chordata</taxon>
        <taxon>Craniata</taxon>
        <taxon>Vertebrata</taxon>
        <taxon>Euteleostomi</taxon>
        <taxon>Actinopterygii</taxon>
        <taxon>Neopterygii</taxon>
        <taxon>Teleostei</taxon>
        <taxon>Clupei</taxon>
        <taxon>Clupeiformes</taxon>
        <taxon>Clupeoidei</taxon>
        <taxon>Engraulidae</taxon>
        <taxon>Coilinae</taxon>
        <taxon>Coilia</taxon>
    </lineage>
</organism>
<evidence type="ECO:0000256" key="3">
    <source>
        <dbReference type="ARBA" id="ARBA00006912"/>
    </source>
</evidence>
<feature type="signal peptide" evidence="15">
    <location>
        <begin position="1"/>
        <end position="20"/>
    </location>
</feature>
<keyword evidence="6" id="KW-0272">Extracellular matrix</keyword>
<dbReference type="Gene3D" id="3.80.10.10">
    <property type="entry name" value="Ribonuclease Inhibitor"/>
    <property type="match status" value="2"/>
</dbReference>
<evidence type="ECO:0000256" key="8">
    <source>
        <dbReference type="ARBA" id="ARBA00022729"/>
    </source>
</evidence>
<comment type="function">
    <text evidence="1">Induces bone formation in conjunction with TGF-beta-1 or TGF-beta-2.</text>
</comment>
<evidence type="ECO:0000256" key="13">
    <source>
        <dbReference type="ARBA" id="ARBA00023180"/>
    </source>
</evidence>
<dbReference type="PANTHER" id="PTHR46269">
    <property type="entry name" value="EPIPHYCAN-RELATED"/>
    <property type="match status" value="1"/>
</dbReference>
<evidence type="ECO:0000256" key="12">
    <source>
        <dbReference type="ARBA" id="ARBA00023157"/>
    </source>
</evidence>
<name>A0ABD1KXW0_9TELE</name>
<evidence type="ECO:0000256" key="14">
    <source>
        <dbReference type="ARBA" id="ARBA00031730"/>
    </source>
</evidence>
<dbReference type="SUPFAM" id="SSF52058">
    <property type="entry name" value="L domain-like"/>
    <property type="match status" value="1"/>
</dbReference>
<dbReference type="InterPro" id="IPR043547">
    <property type="entry name" value="Mimecan/Epiphycan/Opticin"/>
</dbReference>
<dbReference type="SMART" id="SM00369">
    <property type="entry name" value="LRR_TYP"/>
    <property type="match status" value="4"/>
</dbReference>
<evidence type="ECO:0000313" key="17">
    <source>
        <dbReference type="Proteomes" id="UP001591681"/>
    </source>
</evidence>
<evidence type="ECO:0000256" key="6">
    <source>
        <dbReference type="ARBA" id="ARBA00022530"/>
    </source>
</evidence>
<dbReference type="EMBL" id="JBHFQA010000001">
    <property type="protein sequence ID" value="KAL2104004.1"/>
    <property type="molecule type" value="Genomic_DNA"/>
</dbReference>
<comment type="subcellular location">
    <subcellularLocation>
        <location evidence="2">Secreted</location>
        <location evidence="2">Extracellular space</location>
        <location evidence="2">Extracellular matrix</location>
    </subcellularLocation>
</comment>
<comment type="similarity">
    <text evidence="3">Belongs to the small leucine-rich proteoglycan (SLRP) family. SLRP class III subfamily.</text>
</comment>
<dbReference type="GO" id="GO:0008083">
    <property type="term" value="F:growth factor activity"/>
    <property type="evidence" value="ECO:0007669"/>
    <property type="project" value="UniProtKB-KW"/>
</dbReference>
<dbReference type="InterPro" id="IPR003591">
    <property type="entry name" value="Leu-rich_rpt_typical-subtyp"/>
</dbReference>
<keyword evidence="5" id="KW-0964">Secreted</keyword>
<keyword evidence="11" id="KW-0339">Growth factor</keyword>
<evidence type="ECO:0000256" key="2">
    <source>
        <dbReference type="ARBA" id="ARBA00004498"/>
    </source>
</evidence>
<evidence type="ECO:0000256" key="15">
    <source>
        <dbReference type="SAM" id="SignalP"/>
    </source>
</evidence>
<evidence type="ECO:0000256" key="7">
    <source>
        <dbReference type="ARBA" id="ARBA00022614"/>
    </source>
</evidence>
<gene>
    <name evidence="16" type="ORF">ACEWY4_000872</name>
</gene>
<evidence type="ECO:0000313" key="16">
    <source>
        <dbReference type="EMBL" id="KAL2104004.1"/>
    </source>
</evidence>
<protein>
    <recommendedName>
        <fullName evidence="4">Mimecan</fullName>
    </recommendedName>
    <alternativeName>
        <fullName evidence="14">Osteoglycin</fullName>
    </alternativeName>
</protein>
<keyword evidence="12" id="KW-1015">Disulfide bond</keyword>
<keyword evidence="10" id="KW-0654">Proteoglycan</keyword>
<dbReference type="InterPro" id="IPR032675">
    <property type="entry name" value="LRR_dom_sf"/>
</dbReference>
<accession>A0ABD1KXW0</accession>
<keyword evidence="17" id="KW-1185">Reference proteome</keyword>
<keyword evidence="9" id="KW-0677">Repeat</keyword>
<evidence type="ECO:0000256" key="4">
    <source>
        <dbReference type="ARBA" id="ARBA00018423"/>
    </source>
</evidence>
<keyword evidence="7" id="KW-0433">Leucine-rich repeat</keyword>
<evidence type="ECO:0000256" key="5">
    <source>
        <dbReference type="ARBA" id="ARBA00022525"/>
    </source>
</evidence>
<dbReference type="AlphaFoldDB" id="A0ABD1KXW0"/>
<keyword evidence="13" id="KW-0325">Glycoprotein</keyword>
<evidence type="ECO:0000256" key="10">
    <source>
        <dbReference type="ARBA" id="ARBA00022974"/>
    </source>
</evidence>
<reference evidence="16 17" key="1">
    <citation type="submission" date="2024-09" db="EMBL/GenBank/DDBJ databases">
        <title>A chromosome-level genome assembly of Gray's grenadier anchovy, Coilia grayii.</title>
        <authorList>
            <person name="Fu Z."/>
        </authorList>
    </citation>
    <scope>NUCLEOTIDE SEQUENCE [LARGE SCALE GENOMIC DNA]</scope>
    <source>
        <strain evidence="16">G4</strain>
        <tissue evidence="16">Muscle</tissue>
    </source>
</reference>
<dbReference type="InterPro" id="IPR001611">
    <property type="entry name" value="Leu-rich_rpt"/>
</dbReference>
<sequence length="294" mass="33200">MDLKPLFFSVIFLCISQLLATEKSALKPYQDVSFMTNKNKLLLNSHGVGMEASELQRWKRSAEDTSMLLDSPDYLDRGAAPRGDEELPTCLLCVCLTGSVYCEEVTPDMTAVPALPRETAYLYARFNKIARITNKDFADITTLKRIDLTGNLISSIDDGAFAKLDNLEELTLEHNRLTKLPILPAKLSVFNANYNLLKTKGVKATVFKKLTKLAYLYLSNNELEAVPQLPESLRIVHLQKNNIASVTDETFCKGNNTHYIRYTLEEIRLENNPIDLSQHPQSFICLRSLPFGIY</sequence>
<evidence type="ECO:0000256" key="11">
    <source>
        <dbReference type="ARBA" id="ARBA00023030"/>
    </source>
</evidence>